<comment type="caution">
    <text evidence="3">The sequence shown here is derived from an EMBL/GenBank/DDBJ whole genome shotgun (WGS) entry which is preliminary data.</text>
</comment>
<name>A0A8K0V4R9_9ENTR</name>
<protein>
    <submittedName>
        <fullName evidence="3">YsnF/AvaK domain-containing protein</fullName>
    </submittedName>
</protein>
<evidence type="ECO:0000313" key="4">
    <source>
        <dbReference type="Proteomes" id="UP000659047"/>
    </source>
</evidence>
<dbReference type="PANTHER" id="PTHR38463:SF1">
    <property type="entry name" value="STRESS RESPONSE PROTEIN YSNF"/>
    <property type="match status" value="1"/>
</dbReference>
<proteinExistence type="predicted"/>
<dbReference type="AlphaFoldDB" id="A0A8K0V4R9"/>
<dbReference type="InterPro" id="IPR019060">
    <property type="entry name" value="DUF2382"/>
</dbReference>
<dbReference type="EMBL" id="JAEPBH010000013">
    <property type="protein sequence ID" value="MBK4715019.1"/>
    <property type="molecule type" value="Genomic_DNA"/>
</dbReference>
<feature type="region of interest" description="Disordered" evidence="1">
    <location>
        <begin position="107"/>
        <end position="151"/>
    </location>
</feature>
<feature type="compositionally biased region" description="Basic and acidic residues" evidence="1">
    <location>
        <begin position="125"/>
        <end position="139"/>
    </location>
</feature>
<dbReference type="RefSeq" id="WP_238713253.1">
    <property type="nucleotide sequence ID" value="NZ_JAEPBH010000013.1"/>
</dbReference>
<accession>A0A8K0V4R9</accession>
<feature type="region of interest" description="Disordered" evidence="1">
    <location>
        <begin position="251"/>
        <end position="286"/>
    </location>
</feature>
<evidence type="ECO:0000259" key="2">
    <source>
        <dbReference type="Pfam" id="PF09557"/>
    </source>
</evidence>
<dbReference type="PANTHER" id="PTHR38463">
    <property type="entry name" value="STRESS RESPONSE PROTEIN YSNF"/>
    <property type="match status" value="1"/>
</dbReference>
<dbReference type="InterPro" id="IPR052967">
    <property type="entry name" value="Stress_Response_Assoc"/>
</dbReference>
<dbReference type="Proteomes" id="UP000659047">
    <property type="component" value="Unassembled WGS sequence"/>
</dbReference>
<keyword evidence="4" id="KW-1185">Reference proteome</keyword>
<sequence>MSSEKIVTLFDTLEHAKAAERNLLKAGFNEDDMSIIESQHIKDYEANNKDVSIWKRLFGNDVDDEYAAIYSDAVRTNGAVLSMKVKDEDEQATALAILNRHQVVDVSQRQLQQTPPAGDTALAPTEKRDTLTSGDKKVDTTSGVAKTDRPWLTGNETKDEILRLAKEELEIGKRLVKEGTTRIRRYVTEENVSRTINLREQHAEILRQAVNKPVTDKDVDWSDKEIVIDEMAEKPVVSKSVHITEEVAVKKANTDREEKVTDTVRQQHVDIERNDTKEKKNDLPKP</sequence>
<evidence type="ECO:0000313" key="3">
    <source>
        <dbReference type="EMBL" id="MBK4715019.1"/>
    </source>
</evidence>
<gene>
    <name evidence="3" type="ORF">JJB97_06680</name>
</gene>
<reference evidence="3" key="1">
    <citation type="submission" date="2021-01" db="EMBL/GenBank/DDBJ databases">
        <title>Intestinitalea alba gen. nov., sp. nov., a novel genus of the family Enterobacteriaceae, isolated from the gut of the plastic-eating mealworm Tenebrio molitor L.</title>
        <authorList>
            <person name="Yang Y."/>
        </authorList>
    </citation>
    <scope>NUCLEOTIDE SEQUENCE</scope>
    <source>
        <strain evidence="3">BIT-L3</strain>
    </source>
</reference>
<dbReference type="Pfam" id="PF09557">
    <property type="entry name" value="DUF2382"/>
    <property type="match status" value="1"/>
</dbReference>
<evidence type="ECO:0000256" key="1">
    <source>
        <dbReference type="SAM" id="MobiDB-lite"/>
    </source>
</evidence>
<organism evidence="3 4">
    <name type="scientific">Tenebrionibacter intestinalis</name>
    <dbReference type="NCBI Taxonomy" id="2799638"/>
    <lineage>
        <taxon>Bacteria</taxon>
        <taxon>Pseudomonadati</taxon>
        <taxon>Pseudomonadota</taxon>
        <taxon>Gammaproteobacteria</taxon>
        <taxon>Enterobacterales</taxon>
        <taxon>Enterobacteriaceae</taxon>
        <taxon>Tenebrionibacter/Tenebrionicola group</taxon>
        <taxon>Tenebrionibacter</taxon>
    </lineage>
</organism>
<feature type="domain" description="DUF2382" evidence="2">
    <location>
        <begin position="162"/>
        <end position="271"/>
    </location>
</feature>